<protein>
    <submittedName>
        <fullName evidence="1">Dipeptidase</fullName>
    </submittedName>
</protein>
<dbReference type="AlphaFoldDB" id="A0A2N6VJM6"/>
<organism evidence="1 2">
    <name type="scientific">Brevibacterium paucivorans</name>
    <dbReference type="NCBI Taxonomy" id="170994"/>
    <lineage>
        <taxon>Bacteria</taxon>
        <taxon>Bacillati</taxon>
        <taxon>Actinomycetota</taxon>
        <taxon>Actinomycetes</taxon>
        <taxon>Micrococcales</taxon>
        <taxon>Brevibacteriaceae</taxon>
        <taxon>Brevibacterium</taxon>
    </lineage>
</organism>
<dbReference type="EMBL" id="PNHK01000141">
    <property type="protein sequence ID" value="PMD04341.1"/>
    <property type="molecule type" value="Genomic_DNA"/>
</dbReference>
<proteinExistence type="predicted"/>
<gene>
    <name evidence="1" type="ORF">CJ199_12620</name>
</gene>
<dbReference type="Proteomes" id="UP000235598">
    <property type="component" value="Unassembled WGS sequence"/>
</dbReference>
<sequence>VPFGAQIEFGASEFGSPWQADESDLVLGKALEAHSANESLYLPDFKRAIVSEALLLKRLGERA</sequence>
<accession>A0A2N6VJM6</accession>
<feature type="non-terminal residue" evidence="1">
    <location>
        <position position="1"/>
    </location>
</feature>
<name>A0A2N6VJM6_9MICO</name>
<evidence type="ECO:0000313" key="1">
    <source>
        <dbReference type="EMBL" id="PMD04341.1"/>
    </source>
</evidence>
<reference evidence="1 2" key="1">
    <citation type="submission" date="2017-09" db="EMBL/GenBank/DDBJ databases">
        <title>Bacterial strain isolated from the female urinary microbiota.</title>
        <authorList>
            <person name="Thomas-White K."/>
            <person name="Kumar N."/>
            <person name="Forster S."/>
            <person name="Putonti C."/>
            <person name="Lawley T."/>
            <person name="Wolfe A.J."/>
        </authorList>
    </citation>
    <scope>NUCLEOTIDE SEQUENCE [LARGE SCALE GENOMIC DNA]</scope>
    <source>
        <strain evidence="1 2">UMB1301</strain>
    </source>
</reference>
<comment type="caution">
    <text evidence="1">The sequence shown here is derived from an EMBL/GenBank/DDBJ whole genome shotgun (WGS) entry which is preliminary data.</text>
</comment>
<evidence type="ECO:0000313" key="2">
    <source>
        <dbReference type="Proteomes" id="UP000235598"/>
    </source>
</evidence>